<feature type="domain" description="Carboxymuconolactone decarboxylase-like" evidence="1">
    <location>
        <begin position="40"/>
        <end position="120"/>
    </location>
</feature>
<dbReference type="PANTHER" id="PTHR35446:SF2">
    <property type="entry name" value="CARBOXYMUCONOLACTONE DECARBOXYLASE-LIKE DOMAIN-CONTAINING PROTEIN"/>
    <property type="match status" value="1"/>
</dbReference>
<dbReference type="Proteomes" id="UP000831467">
    <property type="component" value="Chromosome"/>
</dbReference>
<sequence length="203" mass="21198">MIIRTPMAATAEGPVAAMYDSDIAEDGFVFAHTQAMAVNPEAYAAFEALVHAVVPSIGVRVYEAATLGAARAIGSAHCLLAHGRRAVRIGQVDEAGLAAFGEGDDSAFDPAEQAVIRYAERLSREPEAMTDADSQRLRDAGFSDRQIVDITLAAAARNYFSRALQALAVPVDPMPGLSVAVTEALTGGTAARRTDGSAPPADR</sequence>
<dbReference type="InterPro" id="IPR003779">
    <property type="entry name" value="CMD-like"/>
</dbReference>
<accession>A0ABY4IFQ1</accession>
<proteinExistence type="predicted"/>
<organism evidence="2 3">
    <name type="scientific">Microbacterium sufflavum</name>
    <dbReference type="NCBI Taxonomy" id="2851649"/>
    <lineage>
        <taxon>Bacteria</taxon>
        <taxon>Bacillati</taxon>
        <taxon>Actinomycetota</taxon>
        <taxon>Actinomycetes</taxon>
        <taxon>Micrococcales</taxon>
        <taxon>Microbacteriaceae</taxon>
        <taxon>Microbacterium</taxon>
    </lineage>
</organism>
<evidence type="ECO:0000313" key="2">
    <source>
        <dbReference type="EMBL" id="UPL11599.1"/>
    </source>
</evidence>
<gene>
    <name evidence="2" type="ORF">KV394_10940</name>
</gene>
<dbReference type="SUPFAM" id="SSF69118">
    <property type="entry name" value="AhpD-like"/>
    <property type="match status" value="1"/>
</dbReference>
<dbReference type="Pfam" id="PF02627">
    <property type="entry name" value="CMD"/>
    <property type="match status" value="1"/>
</dbReference>
<keyword evidence="3" id="KW-1185">Reference proteome</keyword>
<evidence type="ECO:0000259" key="1">
    <source>
        <dbReference type="Pfam" id="PF02627"/>
    </source>
</evidence>
<name>A0ABY4IFQ1_9MICO</name>
<dbReference type="Gene3D" id="1.20.1290.10">
    <property type="entry name" value="AhpD-like"/>
    <property type="match status" value="1"/>
</dbReference>
<evidence type="ECO:0000313" key="3">
    <source>
        <dbReference type="Proteomes" id="UP000831467"/>
    </source>
</evidence>
<protein>
    <submittedName>
        <fullName evidence="2">Carboxymuconolactone decarboxylase family protein</fullName>
    </submittedName>
</protein>
<reference evidence="2 3" key="1">
    <citation type="submission" date="2021-06" db="EMBL/GenBank/DDBJ databases">
        <title>Genome-based taxonomic framework of Microbacterium strains isolated from marine environment, the description of four new species and reclassification of four preexisting species.</title>
        <authorList>
            <person name="Lee S.D."/>
            <person name="Kim S.-M."/>
            <person name="Byeon Y.-S."/>
            <person name="Yang H.L."/>
            <person name="Kim I.S."/>
        </authorList>
    </citation>
    <scope>NUCLEOTIDE SEQUENCE [LARGE SCALE GENOMIC DNA]</scope>
    <source>
        <strain evidence="2 3">SSW1-51</strain>
    </source>
</reference>
<dbReference type="EMBL" id="CP078076">
    <property type="protein sequence ID" value="UPL11599.1"/>
    <property type="molecule type" value="Genomic_DNA"/>
</dbReference>
<dbReference type="InterPro" id="IPR029032">
    <property type="entry name" value="AhpD-like"/>
</dbReference>
<dbReference type="PANTHER" id="PTHR35446">
    <property type="entry name" value="SI:CH211-175M2.5"/>
    <property type="match status" value="1"/>
</dbReference>
<dbReference type="RefSeq" id="WP_247981444.1">
    <property type="nucleotide sequence ID" value="NZ_CP078076.1"/>
</dbReference>